<sequence>MRQGAADPVSLEEQRAVFARAHRAWEAGDFDAFLACLTDDITYIVNVDGISVPYAMSAVGKTDVQDRLQLLLDTFDVTTFALERMVHGEDHSRSLVHGVYRHKQTGEVLDIKVRFHGWVENGLLKRIEEIHDARFIEAYERFVFHMMQAAQAHGGG</sequence>
<gene>
    <name evidence="2" type="ORF">GIW81_04165</name>
</gene>
<feature type="domain" description="SnoaL-like" evidence="1">
    <location>
        <begin position="20"/>
        <end position="126"/>
    </location>
</feature>
<name>A0A6I3KII3_9HYPH</name>
<dbReference type="Pfam" id="PF12680">
    <property type="entry name" value="SnoaL_2"/>
    <property type="match status" value="1"/>
</dbReference>
<evidence type="ECO:0000313" key="2">
    <source>
        <dbReference type="EMBL" id="MTD93527.1"/>
    </source>
</evidence>
<dbReference type="AlphaFoldDB" id="A0A6I3KII3"/>
<dbReference type="Proteomes" id="UP000440694">
    <property type="component" value="Unassembled WGS sequence"/>
</dbReference>
<accession>A0A6I3KII3</accession>
<dbReference type="EMBL" id="WMBQ01000001">
    <property type="protein sequence ID" value="MTD93527.1"/>
    <property type="molecule type" value="Genomic_DNA"/>
</dbReference>
<comment type="caution">
    <text evidence="2">The sequence shown here is derived from an EMBL/GenBank/DDBJ whole genome shotgun (WGS) entry which is preliminary data.</text>
</comment>
<reference evidence="2 3" key="1">
    <citation type="submission" date="2019-11" db="EMBL/GenBank/DDBJ databases">
        <title>Identification of a novel strain.</title>
        <authorList>
            <person name="Xu Q."/>
            <person name="Wang G."/>
        </authorList>
    </citation>
    <scope>NUCLEOTIDE SEQUENCE [LARGE SCALE GENOMIC DNA]</scope>
    <source>
        <strain evidence="3">xq</strain>
    </source>
</reference>
<proteinExistence type="predicted"/>
<evidence type="ECO:0000259" key="1">
    <source>
        <dbReference type="Pfam" id="PF12680"/>
    </source>
</evidence>
<dbReference type="SUPFAM" id="SSF54427">
    <property type="entry name" value="NTF2-like"/>
    <property type="match status" value="1"/>
</dbReference>
<keyword evidence="3" id="KW-1185">Reference proteome</keyword>
<dbReference type="Gene3D" id="3.10.450.50">
    <property type="match status" value="1"/>
</dbReference>
<dbReference type="InterPro" id="IPR032710">
    <property type="entry name" value="NTF2-like_dom_sf"/>
</dbReference>
<protein>
    <recommendedName>
        <fullName evidence="1">SnoaL-like domain-containing protein</fullName>
    </recommendedName>
</protein>
<dbReference type="InterPro" id="IPR037401">
    <property type="entry name" value="SnoaL-like"/>
</dbReference>
<organism evidence="2 3">
    <name type="scientific">Hyphomicrobium album</name>
    <dbReference type="NCBI Taxonomy" id="2665159"/>
    <lineage>
        <taxon>Bacteria</taxon>
        <taxon>Pseudomonadati</taxon>
        <taxon>Pseudomonadota</taxon>
        <taxon>Alphaproteobacteria</taxon>
        <taxon>Hyphomicrobiales</taxon>
        <taxon>Hyphomicrobiaceae</taxon>
        <taxon>Hyphomicrobium</taxon>
    </lineage>
</organism>
<evidence type="ECO:0000313" key="3">
    <source>
        <dbReference type="Proteomes" id="UP000440694"/>
    </source>
</evidence>